<reference evidence="1 2" key="1">
    <citation type="journal article" date="2018" name="Evol. Lett.">
        <title>Horizontal gene cluster transfer increased hallucinogenic mushroom diversity.</title>
        <authorList>
            <person name="Reynolds H.T."/>
            <person name="Vijayakumar V."/>
            <person name="Gluck-Thaler E."/>
            <person name="Korotkin H.B."/>
            <person name="Matheny P.B."/>
            <person name="Slot J.C."/>
        </authorList>
    </citation>
    <scope>NUCLEOTIDE SEQUENCE [LARGE SCALE GENOMIC DNA]</scope>
    <source>
        <strain evidence="1 2">2631</strain>
    </source>
</reference>
<organism evidence="1 2">
    <name type="scientific">Psilocybe cyanescens</name>
    <dbReference type="NCBI Taxonomy" id="93625"/>
    <lineage>
        <taxon>Eukaryota</taxon>
        <taxon>Fungi</taxon>
        <taxon>Dikarya</taxon>
        <taxon>Basidiomycota</taxon>
        <taxon>Agaricomycotina</taxon>
        <taxon>Agaricomycetes</taxon>
        <taxon>Agaricomycetidae</taxon>
        <taxon>Agaricales</taxon>
        <taxon>Agaricineae</taxon>
        <taxon>Strophariaceae</taxon>
        <taxon>Psilocybe</taxon>
    </lineage>
</organism>
<proteinExistence type="predicted"/>
<evidence type="ECO:0000313" key="2">
    <source>
        <dbReference type="Proteomes" id="UP000283269"/>
    </source>
</evidence>
<dbReference type="AlphaFoldDB" id="A0A409X8Z3"/>
<name>A0A409X8Z3_PSICY</name>
<keyword evidence="2" id="KW-1185">Reference proteome</keyword>
<evidence type="ECO:0000313" key="1">
    <source>
        <dbReference type="EMBL" id="PPQ87236.1"/>
    </source>
</evidence>
<gene>
    <name evidence="1" type="ORF">CVT25_004087</name>
</gene>
<dbReference type="Proteomes" id="UP000283269">
    <property type="component" value="Unassembled WGS sequence"/>
</dbReference>
<dbReference type="OrthoDB" id="3365698at2759"/>
<comment type="caution">
    <text evidence="1">The sequence shown here is derived from an EMBL/GenBank/DDBJ whole genome shotgun (WGS) entry which is preliminary data.</text>
</comment>
<dbReference type="EMBL" id="NHYD01002331">
    <property type="protein sequence ID" value="PPQ87236.1"/>
    <property type="molecule type" value="Genomic_DNA"/>
</dbReference>
<accession>A0A409X8Z3</accession>
<dbReference type="InParanoid" id="A0A409X8Z3"/>
<protein>
    <submittedName>
        <fullName evidence="1">Uncharacterized protein</fullName>
    </submittedName>
</protein>
<dbReference type="SUPFAM" id="SSF52047">
    <property type="entry name" value="RNI-like"/>
    <property type="match status" value="1"/>
</dbReference>
<dbReference type="STRING" id="93625.A0A409X8Z3"/>
<sequence>MEPHLAKLLHSNEDPSKRTIFEIKEILQEPSRVLLANELELQRLEQAILALKKDQERIHDFIKPYNTILAPIRRMPADILHEIFYHCLSSHRFPIMDASEAPLLLTHICSSWRSIALSSPRLWAKVVISLLTPPHTDPTSLNSTEELLIQKYERAVALRSEVIETWLDRSGDCPLSISIMCPYSVNGGGDEWMTRMLDSIVSCAQRWHSAELVVPYLIYSKIEASISEKVERLPVLRRFKLKLQVPFNIRTPVRSQSESGTLIFLNSPKLDTLSLSWKRFTRNFRDMPPVWNQLRRLYLHSELPPTHLIPLLSQCPKLVECRLWISSDDYGNVHQTAPRTGRVSLPHLQSFIVHDTSISLATVTTFRVIDAPSLSRVGYTRSFSGSSGWDDNTTEILNTQLSSVCDLLGAGPVDKLMLALAYTPSETVVNILKKVSSPKHVILGQKPLPFRQAESTGSPRYMDTMYHQTLPGLNQFDLSNLIITDFSSSESIAEQVNILPNLEILEVYGISHFSDDDALELIKSRLDASKAGRVAGLKTVTFHFDRRIERDIKEEIDRYARAVSASPVELKLVYEMADDQPTHMKHGSSSYGLSGEGLSWASSVEYDEFQ</sequence>